<accession>A0A1Q9EAY2</accession>
<comment type="caution">
    <text evidence="2">The sequence shown here is derived from an EMBL/GenBank/DDBJ whole genome shotgun (WGS) entry which is preliminary data.</text>
</comment>
<keyword evidence="3" id="KW-1185">Reference proteome</keyword>
<name>A0A1Q9EAY2_SYMMI</name>
<keyword evidence="1" id="KW-1133">Transmembrane helix</keyword>
<dbReference type="Proteomes" id="UP000186817">
    <property type="component" value="Unassembled WGS sequence"/>
</dbReference>
<protein>
    <submittedName>
        <fullName evidence="2">Uncharacterized protein</fullName>
    </submittedName>
</protein>
<proteinExistence type="predicted"/>
<evidence type="ECO:0000256" key="1">
    <source>
        <dbReference type="SAM" id="Phobius"/>
    </source>
</evidence>
<sequence>MVTSLLMKGSELSRRDVTLNAQPHIDFFNRIRLTLILPLVLKILLLPALVFGLGLSLCRQAWAITSTQK</sequence>
<feature type="transmembrane region" description="Helical" evidence="1">
    <location>
        <begin position="35"/>
        <end position="58"/>
    </location>
</feature>
<evidence type="ECO:0000313" key="2">
    <source>
        <dbReference type="EMBL" id="OLQ04590.1"/>
    </source>
</evidence>
<dbReference type="EMBL" id="LSRX01000206">
    <property type="protein sequence ID" value="OLQ04590.1"/>
    <property type="molecule type" value="Genomic_DNA"/>
</dbReference>
<keyword evidence="1" id="KW-0472">Membrane</keyword>
<evidence type="ECO:0000313" key="3">
    <source>
        <dbReference type="Proteomes" id="UP000186817"/>
    </source>
</evidence>
<organism evidence="2 3">
    <name type="scientific">Symbiodinium microadriaticum</name>
    <name type="common">Dinoflagellate</name>
    <name type="synonym">Zooxanthella microadriatica</name>
    <dbReference type="NCBI Taxonomy" id="2951"/>
    <lineage>
        <taxon>Eukaryota</taxon>
        <taxon>Sar</taxon>
        <taxon>Alveolata</taxon>
        <taxon>Dinophyceae</taxon>
        <taxon>Suessiales</taxon>
        <taxon>Symbiodiniaceae</taxon>
        <taxon>Symbiodinium</taxon>
    </lineage>
</organism>
<dbReference type="AlphaFoldDB" id="A0A1Q9EAY2"/>
<gene>
    <name evidence="2" type="ORF">AK812_SmicGene12308</name>
</gene>
<reference evidence="2 3" key="1">
    <citation type="submission" date="2016-02" db="EMBL/GenBank/DDBJ databases">
        <title>Genome analysis of coral dinoflagellate symbionts highlights evolutionary adaptations to a symbiotic lifestyle.</title>
        <authorList>
            <person name="Aranda M."/>
            <person name="Li Y."/>
            <person name="Liew Y.J."/>
            <person name="Baumgarten S."/>
            <person name="Simakov O."/>
            <person name="Wilson M."/>
            <person name="Piel J."/>
            <person name="Ashoor H."/>
            <person name="Bougouffa S."/>
            <person name="Bajic V.B."/>
            <person name="Ryu T."/>
            <person name="Ravasi T."/>
            <person name="Bayer T."/>
            <person name="Micklem G."/>
            <person name="Kim H."/>
            <person name="Bhak J."/>
            <person name="Lajeunesse T.C."/>
            <person name="Voolstra C.R."/>
        </authorList>
    </citation>
    <scope>NUCLEOTIDE SEQUENCE [LARGE SCALE GENOMIC DNA]</scope>
    <source>
        <strain evidence="2 3">CCMP2467</strain>
    </source>
</reference>
<keyword evidence="1" id="KW-0812">Transmembrane</keyword>